<dbReference type="GO" id="GO:0004175">
    <property type="term" value="F:endopeptidase activity"/>
    <property type="evidence" value="ECO:0007669"/>
    <property type="project" value="UniProtKB-ARBA"/>
</dbReference>
<keyword evidence="4" id="KW-0482">Metalloprotease</keyword>
<accession>A0A9D2EEJ1</accession>
<evidence type="ECO:0000256" key="1">
    <source>
        <dbReference type="SAM" id="MobiDB-lite"/>
    </source>
</evidence>
<dbReference type="Pfam" id="PF02517">
    <property type="entry name" value="Rce1-like"/>
    <property type="match status" value="1"/>
</dbReference>
<protein>
    <submittedName>
        <fullName evidence="4">CPBP family intramembrane metalloprotease</fullName>
    </submittedName>
</protein>
<evidence type="ECO:0000313" key="4">
    <source>
        <dbReference type="EMBL" id="HIZ35881.1"/>
    </source>
</evidence>
<dbReference type="GO" id="GO:0080120">
    <property type="term" value="P:CAAX-box protein maturation"/>
    <property type="evidence" value="ECO:0007669"/>
    <property type="project" value="UniProtKB-ARBA"/>
</dbReference>
<dbReference type="GO" id="GO:0008237">
    <property type="term" value="F:metallopeptidase activity"/>
    <property type="evidence" value="ECO:0007669"/>
    <property type="project" value="UniProtKB-KW"/>
</dbReference>
<feature type="transmembrane region" description="Helical" evidence="2">
    <location>
        <begin position="105"/>
        <end position="123"/>
    </location>
</feature>
<organism evidence="4 5">
    <name type="scientific">Candidatus Ruania gallistercoris</name>
    <dbReference type="NCBI Taxonomy" id="2838746"/>
    <lineage>
        <taxon>Bacteria</taxon>
        <taxon>Bacillati</taxon>
        <taxon>Actinomycetota</taxon>
        <taxon>Actinomycetes</taxon>
        <taxon>Micrococcales</taxon>
        <taxon>Ruaniaceae</taxon>
        <taxon>Ruania</taxon>
    </lineage>
</organism>
<evidence type="ECO:0000256" key="2">
    <source>
        <dbReference type="SAM" id="Phobius"/>
    </source>
</evidence>
<comment type="caution">
    <text evidence="4">The sequence shown here is derived from an EMBL/GenBank/DDBJ whole genome shotgun (WGS) entry which is preliminary data.</text>
</comment>
<name>A0A9D2EEJ1_9MICO</name>
<feature type="transmembrane region" description="Helical" evidence="2">
    <location>
        <begin position="244"/>
        <end position="267"/>
    </location>
</feature>
<keyword evidence="2" id="KW-0472">Membrane</keyword>
<keyword evidence="4" id="KW-0645">Protease</keyword>
<feature type="transmembrane region" description="Helical" evidence="2">
    <location>
        <begin position="274"/>
        <end position="296"/>
    </location>
</feature>
<feature type="transmembrane region" description="Helical" evidence="2">
    <location>
        <begin position="138"/>
        <end position="156"/>
    </location>
</feature>
<feature type="transmembrane region" description="Helical" evidence="2">
    <location>
        <begin position="49"/>
        <end position="72"/>
    </location>
</feature>
<reference evidence="4" key="1">
    <citation type="journal article" date="2021" name="PeerJ">
        <title>Extensive microbial diversity within the chicken gut microbiome revealed by metagenomics and culture.</title>
        <authorList>
            <person name="Gilroy R."/>
            <person name="Ravi A."/>
            <person name="Getino M."/>
            <person name="Pursley I."/>
            <person name="Horton D.L."/>
            <person name="Alikhan N.F."/>
            <person name="Baker D."/>
            <person name="Gharbi K."/>
            <person name="Hall N."/>
            <person name="Watson M."/>
            <person name="Adriaenssens E.M."/>
            <person name="Foster-Nyarko E."/>
            <person name="Jarju S."/>
            <person name="Secka A."/>
            <person name="Antonio M."/>
            <person name="Oren A."/>
            <person name="Chaudhuri R.R."/>
            <person name="La Ragione R."/>
            <person name="Hildebrand F."/>
            <person name="Pallen M.J."/>
        </authorList>
    </citation>
    <scope>NUCLEOTIDE SEQUENCE</scope>
    <source>
        <strain evidence="4">ChiGjej4B4-7305</strain>
    </source>
</reference>
<gene>
    <name evidence="4" type="ORF">H9815_08890</name>
</gene>
<dbReference type="InterPro" id="IPR003675">
    <property type="entry name" value="Rce1/LyrA-like_dom"/>
</dbReference>
<evidence type="ECO:0000259" key="3">
    <source>
        <dbReference type="Pfam" id="PF02517"/>
    </source>
</evidence>
<keyword evidence="4" id="KW-0378">Hydrolase</keyword>
<proteinExistence type="predicted"/>
<reference evidence="4" key="2">
    <citation type="submission" date="2021-04" db="EMBL/GenBank/DDBJ databases">
        <authorList>
            <person name="Gilroy R."/>
        </authorList>
    </citation>
    <scope>NUCLEOTIDE SEQUENCE</scope>
    <source>
        <strain evidence="4">ChiGjej4B4-7305</strain>
    </source>
</reference>
<feature type="region of interest" description="Disordered" evidence="1">
    <location>
        <begin position="81"/>
        <end position="100"/>
    </location>
</feature>
<keyword evidence="2" id="KW-1133">Transmembrane helix</keyword>
<dbReference type="Proteomes" id="UP000824037">
    <property type="component" value="Unassembled WGS sequence"/>
</dbReference>
<sequence>MTLSAQPDPVTPVTSTRWIVPVLAPIAIIGVLSWLTAPMGEGEQFVSTMGAVVLWALLLALITVGVGALGLLQRLRPAGRTGHRRSALPSAAGTSQPPAPGRGRVLPALLVVSLFVVLTSLAGRTPRLAFFTQFESNWQGKVVDLLWVGILFAVLWRWAREDARLTWRLRPGSGRWALIVITGVFFLFIGLIALSVALDPAMHEEVGVGQVLYNTTIPNLTEELIWRAAMLAVLDRAFGTPWRLAGASVGWGLVVTSVAFGAGHMILLSPAGEFSLNIGSGIFAALMGVLLAWIWAYTRSVWPAFLLHCAPEVAVDVGMLLTG</sequence>
<feature type="transmembrane region" description="Helical" evidence="2">
    <location>
        <begin position="176"/>
        <end position="198"/>
    </location>
</feature>
<keyword evidence="2" id="KW-0812">Transmembrane</keyword>
<dbReference type="AlphaFoldDB" id="A0A9D2EEJ1"/>
<feature type="transmembrane region" description="Helical" evidence="2">
    <location>
        <begin position="18"/>
        <end position="37"/>
    </location>
</feature>
<feature type="domain" description="CAAX prenyl protease 2/Lysostaphin resistance protein A-like" evidence="3">
    <location>
        <begin position="209"/>
        <end position="310"/>
    </location>
</feature>
<evidence type="ECO:0000313" key="5">
    <source>
        <dbReference type="Proteomes" id="UP000824037"/>
    </source>
</evidence>
<dbReference type="EMBL" id="DXBY01000153">
    <property type="protein sequence ID" value="HIZ35881.1"/>
    <property type="molecule type" value="Genomic_DNA"/>
</dbReference>